<evidence type="ECO:0000313" key="7">
    <source>
        <dbReference type="EMBL" id="CZR60876.1"/>
    </source>
</evidence>
<feature type="region of interest" description="Disordered" evidence="5">
    <location>
        <begin position="465"/>
        <end position="501"/>
    </location>
</feature>
<evidence type="ECO:0000256" key="1">
    <source>
        <dbReference type="ARBA" id="ARBA00006924"/>
    </source>
</evidence>
<feature type="binding site" evidence="4">
    <location>
        <position position="266"/>
    </location>
    <ligand>
        <name>Zn(2+)</name>
        <dbReference type="ChEBI" id="CHEBI:29105"/>
    </ligand>
</feature>
<reference evidence="7 8" key="1">
    <citation type="submission" date="2016-03" db="EMBL/GenBank/DDBJ databases">
        <authorList>
            <person name="Ploux O."/>
        </authorList>
    </citation>
    <scope>NUCLEOTIDE SEQUENCE [LARGE SCALE GENOMIC DNA]</scope>
    <source>
        <strain evidence="7 8">UAMH 11012</strain>
    </source>
</reference>
<keyword evidence="2" id="KW-0808">Transferase</keyword>
<evidence type="ECO:0000256" key="2">
    <source>
        <dbReference type="ARBA" id="ARBA00022679"/>
    </source>
</evidence>
<name>A0A1L7X784_9HELO</name>
<feature type="binding site" evidence="4">
    <location>
        <position position="244"/>
    </location>
    <ligand>
        <name>Zn(2+)</name>
        <dbReference type="ChEBI" id="CHEBI:29105"/>
    </ligand>
</feature>
<accession>A0A1L7X784</accession>
<dbReference type="InterPro" id="IPR029035">
    <property type="entry name" value="DHS-like_NAD/FAD-binding_dom"/>
</dbReference>
<keyword evidence="8" id="KW-1185">Reference proteome</keyword>
<feature type="binding site" evidence="4">
    <location>
        <position position="263"/>
    </location>
    <ligand>
        <name>Zn(2+)</name>
        <dbReference type="ChEBI" id="CHEBI:29105"/>
    </ligand>
</feature>
<sequence length="580" mass="63166">MTPSSSPLSSPLSSVASRSPTPPGDYPSPPCSNASEREVPSSSRDAQEDVPDREGPPPAKRQKTMKARELKTEYLDLQRLIESDDEEHHKTHDAKLTRLMEVLRTKRKIVVIAGAGISVSAGIPDFRSSKGLFATLRTQHNLKASGKHLFDASVYRNDSSTTSFHAMVRELSHMTQKAKPTPFHHMLATLAEEGRLLRLYTQNVDGIDASLQPLATNVPLNPKGPWPKTVQLHGGLEKMICSKCSHLSDFNGALFEGPEAPLCQECETIDAVRQAGGLRSHGVGRLRPRMVLYNEFNPDEEAIGAVSHADLKTRPDAVIVVGTSLKVPGIRRLAKEMCSVARGKRGGFTAWINYDSEPVGPEFKDCWDMVVRGECDQVANLVGLPKWDEKDLGPYEVMKGEEAERKGSRPEVVVKSDPITIFQPQGMPTPTDSPRQQSPVVQGPTKLKQASLNFVSGLASQAASAKAVEKKKRGRKPLPSKPTKPGNAITNTFAASKTSKAIESKPATFESFTGMPDLFSSQPFQPTSPIQAVSPELMNKSDWSSVKAPETPKPVVEVPVYRQATISPKSVPSGMAYLLS</sequence>
<dbReference type="STRING" id="576137.A0A1L7X784"/>
<dbReference type="GO" id="GO:0016740">
    <property type="term" value="F:transferase activity"/>
    <property type="evidence" value="ECO:0007669"/>
    <property type="project" value="UniProtKB-KW"/>
</dbReference>
<keyword evidence="4" id="KW-0862">Zinc</keyword>
<feature type="domain" description="Deacetylase sirtuin-type" evidence="6">
    <location>
        <begin position="86"/>
        <end position="404"/>
    </location>
</feature>
<evidence type="ECO:0000313" key="8">
    <source>
        <dbReference type="Proteomes" id="UP000184330"/>
    </source>
</evidence>
<keyword evidence="3" id="KW-0520">NAD</keyword>
<protein>
    <submittedName>
        <fullName evidence="7">Related to NAD-dependent histone deacetylases</fullName>
    </submittedName>
</protein>
<dbReference type="PANTHER" id="PTHR47651:SF17">
    <property type="entry name" value="DEACETYLASE SIRTUIN-TYPE DOMAIN-CONTAINING PROTEIN"/>
    <property type="match status" value="1"/>
</dbReference>
<dbReference type="InterPro" id="IPR026590">
    <property type="entry name" value="Ssirtuin_cat_dom"/>
</dbReference>
<dbReference type="OrthoDB" id="2919105at2759"/>
<feature type="active site" description="Proton acceptor" evidence="4">
    <location>
        <position position="233"/>
    </location>
</feature>
<feature type="compositionally biased region" description="Basic and acidic residues" evidence="5">
    <location>
        <begin position="35"/>
        <end position="55"/>
    </location>
</feature>
<evidence type="ECO:0000256" key="4">
    <source>
        <dbReference type="PROSITE-ProRule" id="PRU00236"/>
    </source>
</evidence>
<comment type="similarity">
    <text evidence="1">Belongs to the sirtuin family. Class I subfamily.</text>
</comment>
<dbReference type="Proteomes" id="UP000184330">
    <property type="component" value="Unassembled WGS sequence"/>
</dbReference>
<dbReference type="Gene3D" id="3.30.1600.10">
    <property type="entry name" value="SIR2/SIRT2 'Small Domain"/>
    <property type="match status" value="1"/>
</dbReference>
<feature type="region of interest" description="Disordered" evidence="5">
    <location>
        <begin position="1"/>
        <end position="69"/>
    </location>
</feature>
<feature type="compositionally biased region" description="Polar residues" evidence="5">
    <location>
        <begin position="488"/>
        <end position="501"/>
    </location>
</feature>
<feature type="compositionally biased region" description="Low complexity" evidence="5">
    <location>
        <begin position="1"/>
        <end position="19"/>
    </location>
</feature>
<dbReference type="SUPFAM" id="SSF52467">
    <property type="entry name" value="DHS-like NAD/FAD-binding domain"/>
    <property type="match status" value="1"/>
</dbReference>
<dbReference type="Gene3D" id="3.40.50.1220">
    <property type="entry name" value="TPP-binding domain"/>
    <property type="match status" value="1"/>
</dbReference>
<feature type="region of interest" description="Disordered" evidence="5">
    <location>
        <begin position="399"/>
        <end position="444"/>
    </location>
</feature>
<dbReference type="InterPro" id="IPR003000">
    <property type="entry name" value="Sirtuin"/>
</dbReference>
<organism evidence="7 8">
    <name type="scientific">Phialocephala subalpina</name>
    <dbReference type="NCBI Taxonomy" id="576137"/>
    <lineage>
        <taxon>Eukaryota</taxon>
        <taxon>Fungi</taxon>
        <taxon>Dikarya</taxon>
        <taxon>Ascomycota</taxon>
        <taxon>Pezizomycotina</taxon>
        <taxon>Leotiomycetes</taxon>
        <taxon>Helotiales</taxon>
        <taxon>Mollisiaceae</taxon>
        <taxon>Phialocephala</taxon>
        <taxon>Phialocephala fortinii species complex</taxon>
    </lineage>
</organism>
<feature type="compositionally biased region" description="Pro residues" evidence="5">
    <location>
        <begin position="20"/>
        <end position="30"/>
    </location>
</feature>
<dbReference type="InterPro" id="IPR026591">
    <property type="entry name" value="Sirtuin_cat_small_dom_sf"/>
</dbReference>
<feature type="compositionally biased region" description="Polar residues" evidence="5">
    <location>
        <begin position="422"/>
        <end position="440"/>
    </location>
</feature>
<dbReference type="EMBL" id="FJOG01000017">
    <property type="protein sequence ID" value="CZR60876.1"/>
    <property type="molecule type" value="Genomic_DNA"/>
</dbReference>
<dbReference type="Pfam" id="PF02146">
    <property type="entry name" value="SIR2"/>
    <property type="match status" value="1"/>
</dbReference>
<proteinExistence type="inferred from homology"/>
<feature type="binding site" evidence="4">
    <location>
        <position position="241"/>
    </location>
    <ligand>
        <name>Zn(2+)</name>
        <dbReference type="ChEBI" id="CHEBI:29105"/>
    </ligand>
</feature>
<dbReference type="PANTHER" id="PTHR47651">
    <property type="entry name" value="NAD-DEPENDENT HISTONE DEACETYLASE HST4"/>
    <property type="match status" value="1"/>
</dbReference>
<feature type="compositionally biased region" description="Basic and acidic residues" evidence="5">
    <location>
        <begin position="399"/>
        <end position="414"/>
    </location>
</feature>
<dbReference type="GO" id="GO:0070403">
    <property type="term" value="F:NAD+ binding"/>
    <property type="evidence" value="ECO:0007669"/>
    <property type="project" value="InterPro"/>
</dbReference>
<feature type="compositionally biased region" description="Basic residues" evidence="5">
    <location>
        <begin position="469"/>
        <end position="478"/>
    </location>
</feature>
<evidence type="ECO:0000259" key="6">
    <source>
        <dbReference type="PROSITE" id="PS50305"/>
    </source>
</evidence>
<evidence type="ECO:0000256" key="5">
    <source>
        <dbReference type="SAM" id="MobiDB-lite"/>
    </source>
</evidence>
<dbReference type="AlphaFoldDB" id="A0A1L7X784"/>
<gene>
    <name evidence="7" type="ORF">PAC_10772</name>
</gene>
<dbReference type="GO" id="GO:0046872">
    <property type="term" value="F:metal ion binding"/>
    <property type="evidence" value="ECO:0007669"/>
    <property type="project" value="UniProtKB-KW"/>
</dbReference>
<dbReference type="PROSITE" id="PS50305">
    <property type="entry name" value="SIRTUIN"/>
    <property type="match status" value="1"/>
</dbReference>
<evidence type="ECO:0000256" key="3">
    <source>
        <dbReference type="ARBA" id="ARBA00023027"/>
    </source>
</evidence>
<keyword evidence="4" id="KW-0479">Metal-binding</keyword>